<organism evidence="2 3">
    <name type="scientific">Fusarium mangiferae</name>
    <name type="common">Mango malformation disease fungus</name>
    <dbReference type="NCBI Taxonomy" id="192010"/>
    <lineage>
        <taxon>Eukaryota</taxon>
        <taxon>Fungi</taxon>
        <taxon>Dikarya</taxon>
        <taxon>Ascomycota</taxon>
        <taxon>Pezizomycotina</taxon>
        <taxon>Sordariomycetes</taxon>
        <taxon>Hypocreomycetidae</taxon>
        <taxon>Hypocreales</taxon>
        <taxon>Nectriaceae</taxon>
        <taxon>Fusarium</taxon>
        <taxon>Fusarium fujikuroi species complex</taxon>
    </lineage>
</organism>
<evidence type="ECO:0000313" key="3">
    <source>
        <dbReference type="Proteomes" id="UP000184255"/>
    </source>
</evidence>
<dbReference type="AlphaFoldDB" id="A0A1L7TM85"/>
<reference evidence="3" key="1">
    <citation type="journal article" date="2016" name="Genome Biol. Evol.">
        <title>Comparative 'omics' of the Fusarium fujikuroi species complex highlights differences in genetic potential and metabolite synthesis.</title>
        <authorList>
            <person name="Niehaus E.-M."/>
            <person name="Muensterkoetter M."/>
            <person name="Proctor R.H."/>
            <person name="Brown D.W."/>
            <person name="Sharon A."/>
            <person name="Idan Y."/>
            <person name="Oren-Young L."/>
            <person name="Sieber C.M."/>
            <person name="Novak O."/>
            <person name="Pencik A."/>
            <person name="Tarkowska D."/>
            <person name="Hromadova K."/>
            <person name="Freeman S."/>
            <person name="Maymon M."/>
            <person name="Elazar M."/>
            <person name="Youssef S.A."/>
            <person name="El-Shabrawy E.S.M."/>
            <person name="Shalaby A.B.A."/>
            <person name="Houterman P."/>
            <person name="Brock N.L."/>
            <person name="Burkhardt I."/>
            <person name="Tsavkelova E.A."/>
            <person name="Dickschat J.S."/>
            <person name="Galuszka P."/>
            <person name="Gueldener U."/>
            <person name="Tudzynski B."/>
        </authorList>
    </citation>
    <scope>NUCLEOTIDE SEQUENCE [LARGE SCALE GENOMIC DNA]</scope>
    <source>
        <strain evidence="3">MRC7560</strain>
    </source>
</reference>
<gene>
    <name evidence="2" type="ORF">FMAN_11104</name>
</gene>
<sequence length="209" mass="23041">MSLPPSEDPSQDPEDREMIEGAAPLKRPRTSLSMSPVPGNAAMPQLLGGMRLLGLIDCHINLVGLNLRNMNGGPRTNVMAAARMCVGSTLYRGPYQSALAQTNNHNGPYYMINLCCNSLFISPGARCWRTVEMTLRFVGTLNEDAKPVPKVAGSEGEFLVILIPRGVLLLPNRDSDLPYTSPRIRLVLEDMLEGQYLNEASKICQFYFK</sequence>
<comment type="caution">
    <text evidence="2">The sequence shown here is derived from an EMBL/GenBank/DDBJ whole genome shotgun (WGS) entry which is preliminary data.</text>
</comment>
<accession>A0A1L7TM85</accession>
<protein>
    <submittedName>
        <fullName evidence="2">Uncharacterized protein</fullName>
    </submittedName>
</protein>
<name>A0A1L7TM85_FUSMA</name>
<dbReference type="GeneID" id="65090356"/>
<keyword evidence="3" id="KW-1185">Reference proteome</keyword>
<evidence type="ECO:0000313" key="2">
    <source>
        <dbReference type="EMBL" id="CVK96775.1"/>
    </source>
</evidence>
<dbReference type="VEuPathDB" id="FungiDB:FMAN_11104"/>
<dbReference type="EMBL" id="FCQH01000008">
    <property type="protein sequence ID" value="CVK96775.1"/>
    <property type="molecule type" value="Genomic_DNA"/>
</dbReference>
<dbReference type="Proteomes" id="UP000184255">
    <property type="component" value="Unassembled WGS sequence"/>
</dbReference>
<feature type="region of interest" description="Disordered" evidence="1">
    <location>
        <begin position="1"/>
        <end position="37"/>
    </location>
</feature>
<evidence type="ECO:0000256" key="1">
    <source>
        <dbReference type="SAM" id="MobiDB-lite"/>
    </source>
</evidence>
<dbReference type="RefSeq" id="XP_041684193.1">
    <property type="nucleotide sequence ID" value="XM_041833873.1"/>
</dbReference>
<proteinExistence type="predicted"/>